<evidence type="ECO:0000259" key="2">
    <source>
        <dbReference type="PROSITE" id="PS51900"/>
    </source>
</evidence>
<dbReference type="GO" id="GO:0015074">
    <property type="term" value="P:DNA integration"/>
    <property type="evidence" value="ECO:0007669"/>
    <property type="project" value="InterPro"/>
</dbReference>
<feature type="non-terminal residue" evidence="3">
    <location>
        <position position="77"/>
    </location>
</feature>
<dbReference type="AlphaFoldDB" id="A0A382TLG8"/>
<name>A0A382TLG8_9ZZZZ</name>
<sequence>VPRRNAEASAISPEIATYLEVLWLQRGLSRSTLDSYRRDLVGFSDWFEGDLLDVTEVELLDYLSVRNNEGVSARTVA</sequence>
<protein>
    <recommendedName>
        <fullName evidence="2">Core-binding (CB) domain-containing protein</fullName>
    </recommendedName>
</protein>
<dbReference type="Pfam" id="PF02899">
    <property type="entry name" value="Phage_int_SAM_1"/>
    <property type="match status" value="1"/>
</dbReference>
<dbReference type="InterPro" id="IPR044068">
    <property type="entry name" value="CB"/>
</dbReference>
<dbReference type="PROSITE" id="PS51900">
    <property type="entry name" value="CB"/>
    <property type="match status" value="1"/>
</dbReference>
<dbReference type="InterPro" id="IPR004107">
    <property type="entry name" value="Integrase_SAM-like_N"/>
</dbReference>
<dbReference type="GO" id="GO:0003677">
    <property type="term" value="F:DNA binding"/>
    <property type="evidence" value="ECO:0007669"/>
    <property type="project" value="UniProtKB-KW"/>
</dbReference>
<dbReference type="EMBL" id="UINC01137521">
    <property type="protein sequence ID" value="SVD22910.1"/>
    <property type="molecule type" value="Genomic_DNA"/>
</dbReference>
<evidence type="ECO:0000313" key="3">
    <source>
        <dbReference type="EMBL" id="SVD22910.1"/>
    </source>
</evidence>
<evidence type="ECO:0000256" key="1">
    <source>
        <dbReference type="ARBA" id="ARBA00023125"/>
    </source>
</evidence>
<dbReference type="InterPro" id="IPR010998">
    <property type="entry name" value="Integrase_recombinase_N"/>
</dbReference>
<dbReference type="SUPFAM" id="SSF47823">
    <property type="entry name" value="lambda integrase-like, N-terminal domain"/>
    <property type="match status" value="1"/>
</dbReference>
<accession>A0A382TLG8</accession>
<reference evidence="3" key="1">
    <citation type="submission" date="2018-05" db="EMBL/GenBank/DDBJ databases">
        <authorList>
            <person name="Lanie J.A."/>
            <person name="Ng W.-L."/>
            <person name="Kazmierczak K.M."/>
            <person name="Andrzejewski T.M."/>
            <person name="Davidsen T.M."/>
            <person name="Wayne K.J."/>
            <person name="Tettelin H."/>
            <person name="Glass J.I."/>
            <person name="Rusch D."/>
            <person name="Podicherti R."/>
            <person name="Tsui H.-C.T."/>
            <person name="Winkler M.E."/>
        </authorList>
    </citation>
    <scope>NUCLEOTIDE SEQUENCE</scope>
</reference>
<feature type="domain" description="Core-binding (CB)" evidence="2">
    <location>
        <begin position="9"/>
        <end position="77"/>
    </location>
</feature>
<organism evidence="3">
    <name type="scientific">marine metagenome</name>
    <dbReference type="NCBI Taxonomy" id="408172"/>
    <lineage>
        <taxon>unclassified sequences</taxon>
        <taxon>metagenomes</taxon>
        <taxon>ecological metagenomes</taxon>
    </lineage>
</organism>
<dbReference type="Gene3D" id="1.10.150.130">
    <property type="match status" value="1"/>
</dbReference>
<keyword evidence="1" id="KW-0238">DNA-binding</keyword>
<feature type="non-terminal residue" evidence="3">
    <location>
        <position position="1"/>
    </location>
</feature>
<gene>
    <name evidence="3" type="ORF">METZ01_LOCUS375764</name>
</gene>
<proteinExistence type="predicted"/>